<comment type="caution">
    <text evidence="1">The sequence shown here is derived from an EMBL/GenBank/DDBJ whole genome shotgun (WGS) entry which is preliminary data.</text>
</comment>
<dbReference type="Proteomes" id="UP000419138">
    <property type="component" value="Unassembled WGS sequence"/>
</dbReference>
<organism evidence="1 2">
    <name type="scientific">Streptomyces jumonjinensis</name>
    <dbReference type="NCBI Taxonomy" id="1945"/>
    <lineage>
        <taxon>Bacteria</taxon>
        <taxon>Bacillati</taxon>
        <taxon>Actinomycetota</taxon>
        <taxon>Actinomycetes</taxon>
        <taxon>Kitasatosporales</taxon>
        <taxon>Streptomycetaceae</taxon>
        <taxon>Streptomyces</taxon>
    </lineage>
</organism>
<reference evidence="1 2" key="1">
    <citation type="submission" date="2019-05" db="EMBL/GenBank/DDBJ databases">
        <title>Comparative genomics and metabolomics analyses of clavulanic acid producing Streptomyces species provides insight into specialized metabolism and evolution of beta-lactam biosynthetic gene clusters.</title>
        <authorList>
            <person name="Moore M.A."/>
            <person name="Cruz-Morales P."/>
            <person name="Barona Gomez F."/>
            <person name="Kapil T."/>
        </authorList>
    </citation>
    <scope>NUCLEOTIDE SEQUENCE [LARGE SCALE GENOMIC DNA]</scope>
    <source>
        <strain evidence="1 2">NRRL 5741</strain>
    </source>
</reference>
<protein>
    <submittedName>
        <fullName evidence="1">Head decoration protein</fullName>
    </submittedName>
</protein>
<dbReference type="EMBL" id="VCLA01000201">
    <property type="protein sequence ID" value="MQT05403.1"/>
    <property type="molecule type" value="Genomic_DNA"/>
</dbReference>
<evidence type="ECO:0000313" key="2">
    <source>
        <dbReference type="Proteomes" id="UP000419138"/>
    </source>
</evidence>
<name>A0A646KT34_STRJU</name>
<keyword evidence="2" id="KW-1185">Reference proteome</keyword>
<sequence length="138" mass="14904">MTIHPVSSSQHVTANREWLASKHGLDSTDTITLDLNLFTEGVHFETAEDCDPYGRVFSGVPVARVKESGLYGPYDPEATCGRQVLRGFVVAEVPVAPGQTRVPAALLWHGAVKASKVPGGIDVSQLSWHPRAALVRFV</sequence>
<gene>
    <name evidence="1" type="ORF">FF041_36525</name>
</gene>
<proteinExistence type="predicted"/>
<dbReference type="AlphaFoldDB" id="A0A646KT34"/>
<accession>A0A646KT34</accession>
<evidence type="ECO:0000313" key="1">
    <source>
        <dbReference type="EMBL" id="MQT05403.1"/>
    </source>
</evidence>